<sequence length="70" mass="7746">MDHWKADTEAFGIAHQREPRHLVYVGIVDGGYYFACEIPSGPKATDFVVVAEGEVDSKQRLIGIMESHLG</sequence>
<dbReference type="AlphaFoldDB" id="A0A5B8XVC7"/>
<proteinExistence type="predicted"/>
<evidence type="ECO:0000313" key="2">
    <source>
        <dbReference type="Proteomes" id="UP000321595"/>
    </source>
</evidence>
<dbReference type="KEGG" id="bbae:FRD01_22080"/>
<gene>
    <name evidence="1" type="ORF">FRD01_22080</name>
</gene>
<dbReference type="EMBL" id="CP042467">
    <property type="protein sequence ID" value="QED29872.1"/>
    <property type="molecule type" value="Genomic_DNA"/>
</dbReference>
<name>A0A5B8XVC7_9DELT</name>
<evidence type="ECO:0000313" key="1">
    <source>
        <dbReference type="EMBL" id="QED29872.1"/>
    </source>
</evidence>
<protein>
    <submittedName>
        <fullName evidence="1">Uncharacterized protein</fullName>
    </submittedName>
</protein>
<dbReference type="RefSeq" id="WP_146963105.1">
    <property type="nucleotide sequence ID" value="NZ_CP042467.1"/>
</dbReference>
<accession>A0A5B8XVC7</accession>
<keyword evidence="2" id="KW-1185">Reference proteome</keyword>
<organism evidence="1 2">
    <name type="scientific">Microvenator marinus</name>
    <dbReference type="NCBI Taxonomy" id="2600177"/>
    <lineage>
        <taxon>Bacteria</taxon>
        <taxon>Deltaproteobacteria</taxon>
        <taxon>Bradymonadales</taxon>
        <taxon>Microvenatoraceae</taxon>
        <taxon>Microvenator</taxon>
    </lineage>
</organism>
<dbReference type="Proteomes" id="UP000321595">
    <property type="component" value="Chromosome"/>
</dbReference>
<reference evidence="1 2" key="1">
    <citation type="submission" date="2019-08" db="EMBL/GenBank/DDBJ databases">
        <authorList>
            <person name="Liang Q."/>
        </authorList>
    </citation>
    <scope>NUCLEOTIDE SEQUENCE [LARGE SCALE GENOMIC DNA]</scope>
    <source>
        <strain evidence="1 2">V1718</strain>
    </source>
</reference>